<dbReference type="InterPro" id="IPR036278">
    <property type="entry name" value="Sialidase_sf"/>
</dbReference>
<accession>A0A328B7Q6</accession>
<keyword evidence="4" id="KW-1185">Reference proteome</keyword>
<dbReference type="Pfam" id="PF18962">
    <property type="entry name" value="Por_Secre_tail"/>
    <property type="match status" value="1"/>
</dbReference>
<comment type="caution">
    <text evidence="3">The sequence shown here is derived from an EMBL/GenBank/DDBJ whole genome shotgun (WGS) entry which is preliminary data.</text>
</comment>
<proteinExistence type="predicted"/>
<dbReference type="RefSeq" id="WP_111480354.1">
    <property type="nucleotide sequence ID" value="NZ_QHKM01000011.1"/>
</dbReference>
<feature type="chain" id="PRO_5016394643" description="Secretion system C-terminal sorting domain-containing protein" evidence="1">
    <location>
        <begin position="21"/>
        <end position="468"/>
    </location>
</feature>
<dbReference type="Proteomes" id="UP000248553">
    <property type="component" value="Unassembled WGS sequence"/>
</dbReference>
<dbReference type="Gene3D" id="2.130.10.10">
    <property type="entry name" value="YVTN repeat-like/Quinoprotein amine dehydrogenase"/>
    <property type="match status" value="1"/>
</dbReference>
<evidence type="ECO:0000313" key="4">
    <source>
        <dbReference type="Proteomes" id="UP000248553"/>
    </source>
</evidence>
<feature type="domain" description="Secretion system C-terminal sorting" evidence="2">
    <location>
        <begin position="396"/>
        <end position="466"/>
    </location>
</feature>
<sequence>MKAPLLLALSVLGLSSAARAQGQYMNPTPCYTSGPLWYRQNLAGTVQTPPWAVSQEMRTVNGQTAWQLLSTDYLNNPPQNRGYGISRTDDWGQTWQYRPFGGGATIRAEQLTPTSATTAFVLLYDASWQNMTLQRTTDGGGTWAVVLPTAQLPRFPFVHFYSPTEGIVLGQSRGPAGGLQGLRTTDGGTTWTPLPAANLPAASSKEIVLSESLTTLGNTMWVMAADSDFVAPPRLLRSNDRGLRWTASAPIQGLGGNYDRYSLAFSDARTGVLASRSGILTTTNEGTSWQFEAFTGPLHTAKVKAIPGTAGLYLSVGPDYDNSNSYGVSYSYDQGRTWRELAANTFFLSFDYANATTGYFGAYTDANGTGGVYRTTQAMLAATPAAAGPAAFSLAPNPSADGIVQLHTAAPAGARLRICDVLGREVLARTLPAAGQPVALDLRQQPKGVYVVRVTAGQYAQQQRLVLQ</sequence>
<name>A0A328B7Q6_9BACT</name>
<dbReference type="OrthoDB" id="610388at2"/>
<protein>
    <recommendedName>
        <fullName evidence="2">Secretion system C-terminal sorting domain-containing protein</fullName>
    </recommendedName>
</protein>
<evidence type="ECO:0000259" key="2">
    <source>
        <dbReference type="Pfam" id="PF18962"/>
    </source>
</evidence>
<dbReference type="NCBIfam" id="TIGR04183">
    <property type="entry name" value="Por_Secre_tail"/>
    <property type="match status" value="1"/>
</dbReference>
<organism evidence="3 4">
    <name type="scientific">Hymenobacter edaphi</name>
    <dbReference type="NCBI Taxonomy" id="2211146"/>
    <lineage>
        <taxon>Bacteria</taxon>
        <taxon>Pseudomonadati</taxon>
        <taxon>Bacteroidota</taxon>
        <taxon>Cytophagia</taxon>
        <taxon>Cytophagales</taxon>
        <taxon>Hymenobacteraceae</taxon>
        <taxon>Hymenobacter</taxon>
    </lineage>
</organism>
<dbReference type="EMBL" id="QHKM01000011">
    <property type="protein sequence ID" value="RAK62889.1"/>
    <property type="molecule type" value="Genomic_DNA"/>
</dbReference>
<dbReference type="InterPro" id="IPR015943">
    <property type="entry name" value="WD40/YVTN_repeat-like_dom_sf"/>
</dbReference>
<dbReference type="InterPro" id="IPR026444">
    <property type="entry name" value="Secre_tail"/>
</dbReference>
<feature type="signal peptide" evidence="1">
    <location>
        <begin position="1"/>
        <end position="20"/>
    </location>
</feature>
<gene>
    <name evidence="3" type="ORF">DLM85_22075</name>
</gene>
<keyword evidence="1" id="KW-0732">Signal</keyword>
<evidence type="ECO:0000256" key="1">
    <source>
        <dbReference type="SAM" id="SignalP"/>
    </source>
</evidence>
<evidence type="ECO:0000313" key="3">
    <source>
        <dbReference type="EMBL" id="RAK62889.1"/>
    </source>
</evidence>
<dbReference type="SUPFAM" id="SSF50939">
    <property type="entry name" value="Sialidases"/>
    <property type="match status" value="1"/>
</dbReference>
<dbReference type="AlphaFoldDB" id="A0A328B7Q6"/>
<reference evidence="4" key="1">
    <citation type="submission" date="2018-05" db="EMBL/GenBank/DDBJ databases">
        <authorList>
            <person name="Nie L."/>
        </authorList>
    </citation>
    <scope>NUCLEOTIDE SEQUENCE [LARGE SCALE GENOMIC DNA]</scope>
    <source>
        <strain evidence="4">NL</strain>
    </source>
</reference>